<keyword evidence="5" id="KW-1185">Reference proteome</keyword>
<evidence type="ECO:0000313" key="4">
    <source>
        <dbReference type="EMBL" id="ACZ42286.1"/>
    </source>
</evidence>
<sequence length="251" mass="27892">MYDELVAELYDLEHDSVTEDIDLYLSYAARTGGPVLDLGCGTGRVMLPLVKHGYEVVGLDASPHMLDRARRRLSGLPEARFKLIHGVMQDSLYNLPEETFGLAICALNTWSHVHDLQQAMEILEGIKKALRPSGLLILDMEDVAGRRPGNGEVLLAGKFRRGEDIILKLVSAKTDQANSIDHVTIIWDISSSDTLKRVVFEAEMRNYTLGEIYLLFKAAGLKIENVFGSWDMTPYYGQGDRLIVVGAKGNI</sequence>
<dbReference type="eggNOG" id="COG2227">
    <property type="taxonomic scope" value="Bacteria"/>
</dbReference>
<dbReference type="Proteomes" id="UP000000323">
    <property type="component" value="Chromosome 1"/>
</dbReference>
<gene>
    <name evidence="4" type="ordered locus">Tter_1379</name>
</gene>
<dbReference type="SUPFAM" id="SSF53335">
    <property type="entry name" value="S-adenosyl-L-methionine-dependent methyltransferases"/>
    <property type="match status" value="1"/>
</dbReference>
<evidence type="ECO:0000313" key="5">
    <source>
        <dbReference type="Proteomes" id="UP000000323"/>
    </source>
</evidence>
<dbReference type="GO" id="GO:0008168">
    <property type="term" value="F:methyltransferase activity"/>
    <property type="evidence" value="ECO:0007669"/>
    <property type="project" value="UniProtKB-KW"/>
</dbReference>
<dbReference type="PANTHER" id="PTHR43861">
    <property type="entry name" value="TRANS-ACONITATE 2-METHYLTRANSFERASE-RELATED"/>
    <property type="match status" value="1"/>
</dbReference>
<dbReference type="RefSeq" id="WP_012875321.1">
    <property type="nucleotide sequence ID" value="NC_013525.1"/>
</dbReference>
<dbReference type="Pfam" id="PF13649">
    <property type="entry name" value="Methyltransf_25"/>
    <property type="match status" value="1"/>
</dbReference>
<dbReference type="STRING" id="525904.Tter_1379"/>
<keyword evidence="1 4" id="KW-0489">Methyltransferase</keyword>
<evidence type="ECO:0000256" key="1">
    <source>
        <dbReference type="ARBA" id="ARBA00022603"/>
    </source>
</evidence>
<evidence type="ECO:0000256" key="2">
    <source>
        <dbReference type="ARBA" id="ARBA00022679"/>
    </source>
</evidence>
<dbReference type="EMBL" id="CP001825">
    <property type="protein sequence ID" value="ACZ42286.1"/>
    <property type="molecule type" value="Genomic_DNA"/>
</dbReference>
<feature type="domain" description="Methyltransferase" evidence="3">
    <location>
        <begin position="35"/>
        <end position="134"/>
    </location>
</feature>
<protein>
    <submittedName>
        <fullName evidence="4">Methyltransferase type 11</fullName>
    </submittedName>
</protein>
<dbReference type="InterPro" id="IPR029063">
    <property type="entry name" value="SAM-dependent_MTases_sf"/>
</dbReference>
<dbReference type="GO" id="GO:0032259">
    <property type="term" value="P:methylation"/>
    <property type="evidence" value="ECO:0007669"/>
    <property type="project" value="UniProtKB-KW"/>
</dbReference>
<name>D1CBX1_THET1</name>
<dbReference type="PANTHER" id="PTHR43861:SF1">
    <property type="entry name" value="TRANS-ACONITATE 2-METHYLTRANSFERASE"/>
    <property type="match status" value="1"/>
</dbReference>
<dbReference type="HOGENOM" id="CLU_069129_7_0_0"/>
<accession>D1CBX1</accession>
<dbReference type="InterPro" id="IPR041698">
    <property type="entry name" value="Methyltransf_25"/>
</dbReference>
<dbReference type="CDD" id="cd02440">
    <property type="entry name" value="AdoMet_MTases"/>
    <property type="match status" value="1"/>
</dbReference>
<dbReference type="KEGG" id="ttr:Tter_1379"/>
<organism evidence="4 5">
    <name type="scientific">Thermobaculum terrenum (strain ATCC BAA-798 / CCMEE 7001 / YNP1)</name>
    <dbReference type="NCBI Taxonomy" id="525904"/>
    <lineage>
        <taxon>Bacteria</taxon>
        <taxon>Bacillati</taxon>
        <taxon>Chloroflexota</taxon>
        <taxon>Chloroflexia</taxon>
        <taxon>Candidatus Thermobaculales</taxon>
        <taxon>Candidatus Thermobaculaceae</taxon>
        <taxon>Thermobaculum</taxon>
    </lineage>
</organism>
<dbReference type="Gene3D" id="3.40.50.150">
    <property type="entry name" value="Vaccinia Virus protein VP39"/>
    <property type="match status" value="1"/>
</dbReference>
<evidence type="ECO:0000259" key="3">
    <source>
        <dbReference type="Pfam" id="PF13649"/>
    </source>
</evidence>
<proteinExistence type="predicted"/>
<dbReference type="Gene3D" id="2.20.25.110">
    <property type="entry name" value="S-adenosyl-L-methionine-dependent methyltransferases"/>
    <property type="match status" value="1"/>
</dbReference>
<dbReference type="AlphaFoldDB" id="D1CBX1"/>
<keyword evidence="2 4" id="KW-0808">Transferase</keyword>
<reference evidence="5" key="1">
    <citation type="journal article" date="2010" name="Stand. Genomic Sci.">
        <title>Complete genome sequence of 'Thermobaculum terrenum' type strain (YNP1).</title>
        <authorList>
            <person name="Kiss H."/>
            <person name="Cleland D."/>
            <person name="Lapidus A."/>
            <person name="Lucas S."/>
            <person name="Glavina Del Rio T."/>
            <person name="Nolan M."/>
            <person name="Tice H."/>
            <person name="Han C."/>
            <person name="Goodwin L."/>
            <person name="Pitluck S."/>
            <person name="Liolios K."/>
            <person name="Ivanova N."/>
            <person name="Mavromatis K."/>
            <person name="Ovchinnikova G."/>
            <person name="Pati A."/>
            <person name="Chen A."/>
            <person name="Palaniappan K."/>
            <person name="Land M."/>
            <person name="Hauser L."/>
            <person name="Chang Y."/>
            <person name="Jeffries C."/>
            <person name="Lu M."/>
            <person name="Brettin T."/>
            <person name="Detter J."/>
            <person name="Goker M."/>
            <person name="Tindall B."/>
            <person name="Beck B."/>
            <person name="McDermott T."/>
            <person name="Woyke T."/>
            <person name="Bristow J."/>
            <person name="Eisen J."/>
            <person name="Markowitz V."/>
            <person name="Hugenholtz P."/>
            <person name="Kyrpides N."/>
            <person name="Klenk H."/>
            <person name="Cheng J."/>
        </authorList>
    </citation>
    <scope>NUCLEOTIDE SEQUENCE [LARGE SCALE GENOMIC DNA]</scope>
    <source>
        <strain evidence="5">ATCC BAA-798 / YNP1</strain>
    </source>
</reference>